<dbReference type="EMBL" id="FNAD01000001">
    <property type="protein sequence ID" value="SDD01443.1"/>
    <property type="molecule type" value="Genomic_DNA"/>
</dbReference>
<dbReference type="AlphaFoldDB" id="A0A1G6RAI7"/>
<sequence length="175" mass="18188">MRAGNFARTASKCVFTVDTDTNNDPAISAFVRPRATNSTTSNSRSVKISTAFTPADTGSLNRSNNRTVTDGDTNDSPLAAARTASTSNVGPESFNKNPVAPERNAPYTYSSVSNVVTTTIRGPEPFPPASSIRVASRPSSLGIRISNKHTSGFNRRASATATTPSGASATTSISA</sequence>
<feature type="compositionally biased region" description="Polar residues" evidence="1">
    <location>
        <begin position="44"/>
        <end position="76"/>
    </location>
</feature>
<feature type="region of interest" description="Disordered" evidence="1">
    <location>
        <begin position="35"/>
        <end position="106"/>
    </location>
</feature>
<evidence type="ECO:0000313" key="3">
    <source>
        <dbReference type="Proteomes" id="UP000198949"/>
    </source>
</evidence>
<accession>A0A1G6RAI7</accession>
<feature type="compositionally biased region" description="Polar residues" evidence="1">
    <location>
        <begin position="83"/>
        <end position="96"/>
    </location>
</feature>
<feature type="region of interest" description="Disordered" evidence="1">
    <location>
        <begin position="123"/>
        <end position="175"/>
    </location>
</feature>
<evidence type="ECO:0000313" key="2">
    <source>
        <dbReference type="EMBL" id="SDD01443.1"/>
    </source>
</evidence>
<feature type="compositionally biased region" description="Low complexity" evidence="1">
    <location>
        <begin position="157"/>
        <end position="175"/>
    </location>
</feature>
<proteinExistence type="predicted"/>
<gene>
    <name evidence="2" type="ORF">SAMN05216270_101386</name>
</gene>
<organism evidence="2 3">
    <name type="scientific">Glycomyces harbinensis</name>
    <dbReference type="NCBI Taxonomy" id="58114"/>
    <lineage>
        <taxon>Bacteria</taxon>
        <taxon>Bacillati</taxon>
        <taxon>Actinomycetota</taxon>
        <taxon>Actinomycetes</taxon>
        <taxon>Glycomycetales</taxon>
        <taxon>Glycomycetaceae</taxon>
        <taxon>Glycomyces</taxon>
    </lineage>
</organism>
<protein>
    <submittedName>
        <fullName evidence="2">Uncharacterized protein</fullName>
    </submittedName>
</protein>
<reference evidence="3" key="1">
    <citation type="submission" date="2016-10" db="EMBL/GenBank/DDBJ databases">
        <authorList>
            <person name="Varghese N."/>
            <person name="Submissions S."/>
        </authorList>
    </citation>
    <scope>NUCLEOTIDE SEQUENCE [LARGE SCALE GENOMIC DNA]</scope>
    <source>
        <strain evidence="3">CGMCC 4.3516</strain>
    </source>
</reference>
<name>A0A1G6RAI7_9ACTN</name>
<dbReference type="Proteomes" id="UP000198949">
    <property type="component" value="Unassembled WGS sequence"/>
</dbReference>
<keyword evidence="3" id="KW-1185">Reference proteome</keyword>
<evidence type="ECO:0000256" key="1">
    <source>
        <dbReference type="SAM" id="MobiDB-lite"/>
    </source>
</evidence>